<evidence type="ECO:0000259" key="3">
    <source>
        <dbReference type="PROSITE" id="PS50011"/>
    </source>
</evidence>
<dbReference type="PROSITE" id="PS50011">
    <property type="entry name" value="PROTEIN_KINASE_DOM"/>
    <property type="match status" value="1"/>
</dbReference>
<evidence type="ECO:0000313" key="5">
    <source>
        <dbReference type="Proteomes" id="UP001281761"/>
    </source>
</evidence>
<protein>
    <recommendedName>
        <fullName evidence="3">Protein kinase domain-containing protein</fullName>
    </recommendedName>
</protein>
<sequence length="2158" mass="232308">MNSILVVLQILISAQHQPQPASSIFTSHANSFQKSQNNEENLRPREIHLDDDLVISSTIQIRSEEISLKGDDTTLMFPPLREVHSESLPSSQVQHQTRIDAATSRKPNMRSGTTSNFMFDVWNSTFSASGVRVICDSDNDGFCLVSSSIVHFSSSSITSNGLSSPFMIESSDWTNGKTTVEIVLSSITHNSKTDFLPPLSGLLLSSTSLPTECHKTVISVPSNADRRISIFGTGLLFESGAISSGTGPLFSFGLTDHDSSLSALRNDVEMETSLSSSSFVNMTSTHCCLSTGQLFGSEVSQRVIGCSITHSSNHNSGTGMLDANVGGNVVCVNSSFSHCIRQSNEAKEFTNKTITQSVIGRLTSVASSVTSVSYTLCTFNTMTVAVGVSYNGGAAINLFETSASFTVEQCFFHKCSCTGSGDDGGAICVAYQATKRLPVSISDSSFTECIAPEGAGSYGGAVLIYRSSSTKIENSFFEQCQARFDGAVYIENSPITISDSAFVSCSSISHGGAFGIYGTEMPIGFNSLQFRGCSSSSAPQASDVYFGQMTSSQITSQTVRFCDSTSGADNVYFLTGAVFNSILIPQISSTISITSLSLVFSETHAVVTVSTESTIEGSMGILLDGSNVPRLVHVVFGSSSTPSWTAQATVSSGTNGMLPKAAYLPRSAAILGHKISLPPFVNKAEATLLGPNMTEITVRGEGLITGSYWMEVWKGTTKWNVTLEWEDSTTLKGTAPLYPWNADGRLDWWTEYEVRKVMWKRGEPTDEVARKGPITFTTPDEPARIEGVDCDLNGARNMAVVELRGVQLTSLGQTVVLLGDSGQVSSSGPIFDVTSTQCFVRLLIGEEENSTHVVFGGRYRVVSVGSGDDKIAVNGNIFVDIPLAPTITKIVVPVSTSSSSFELSVEGTDLPSGLTFEVVLKTSHSISVTFSSDSAGTSSSIDIGGERQLKYNTEYTLSSVTRKVDGKEDELIFFSASSFKTPSGPTLSSLSCKLDPSDPDFFVLSLTTSLMPAEDFMLVVTNTECSSDIVSITVPSASLGSGSFLVEVYNKSDTLRYDSSYSVSSMRSSGSSVVAVVSAPAFVTPGSPARIVEVDCELGGESEKSAIVKISGVSLVGGKTFTLSLSQIISENVLSEEKLEITGTLSEDLDSTSHTLTFLIFDNSDSPLAYGCSYRVTRFNVPGMPSKVNENVNFTVPDEPPRIVSIESKKLNTNRTKMEIVMIGRALKAGLGKVGLLSEVGIIDTVNEVIVVNDTHCTADILAGEEEGMDTVKFGEEYTLIRSASSANGFHVEPISVTVPCPPKVTKMDFSFSNSLNTTCRVSLFGSDLVVGSLIRVTLNSSLSFSASMTSKTEGLSEELRIGWSDSLQFDTKYTISSMTALDEEGASLFGDEVSDTTGLSPTELFIFSDSGSSSDGSVFCGERSRACASIGVGWRIVEGVGIGRVSFGIIDSSSLWSGIVVDCGMRIVVTNGSEAEPTLRIPSSSSSSSSSSSTWSNDDNTALIVVHESFFEIRHVNVVIDSQPSSFCLVYSTDSTVVLKDASLHGTAQLSSSSDEDVCTWTTGVLILENCRTTIQSTPLTQLSQGALYMKNGSLTLISPTFWNNSPNNPSFPSLRRNIHCSEGGTIEIEGAMNGDGSKDHPSAWLSSDDCTITGEEGIARAPFFVPSLNTDQTSVKQTSDKIVISLVGTLLIPCGLGVEIREWDEKAKEYGKSAIAYLTELNSTALTETGGTVELVVSDWKKELDWSLEWRGRVCFGKNETTLNEFVVKVSSATAKKAEALETVRKTLPWLIPLVVVVFCVFLIVVIVVCCRMHRKKNEAKSATILREELDEHEADEKDESMGIERMDGVNGEQIVAIRAKNTDDVIHPNMPTTIGTWQLGRSVDMRGGQPNGDEPQLIELREAVRCDGMTTEVVSVTTNDTLFNRLHRQPERPLDKPRLVQMLTRGLAQLARQNPHMPLLTRLSPLWVFLDSDDTPLFQVKEVAKEAEPKVEASAEFFRESYLASLSNHTLSSDDHGQDGSMNKNSLITDSALPSKLVKHDEGARWRAPEVVEKKGDVNESKAAVFSLGLILWEIETGCVPFAEQDGVNAQRQVGSGTLPGMETWTEEWKVSLIRKCLDLSPLDRPTLEWIVEHVNSELGDGKGGTGQEPHGMES</sequence>
<dbReference type="InterPro" id="IPR050167">
    <property type="entry name" value="Ser_Thr_protein_kinase"/>
</dbReference>
<feature type="domain" description="Protein kinase" evidence="3">
    <location>
        <begin position="1813"/>
        <end position="2140"/>
    </location>
</feature>
<feature type="compositionally biased region" description="Polar residues" evidence="1">
    <location>
        <begin position="87"/>
        <end position="96"/>
    </location>
</feature>
<dbReference type="InterPro" id="IPR011050">
    <property type="entry name" value="Pectin_lyase_fold/virulence"/>
</dbReference>
<evidence type="ECO:0000256" key="1">
    <source>
        <dbReference type="SAM" id="MobiDB-lite"/>
    </source>
</evidence>
<feature type="region of interest" description="Disordered" evidence="1">
    <location>
        <begin position="1478"/>
        <end position="1498"/>
    </location>
</feature>
<reference evidence="4 5" key="1">
    <citation type="journal article" date="2022" name="bioRxiv">
        <title>Genomics of Preaxostyla Flagellates Illuminates Evolutionary Transitions and the Path Towards Mitochondrial Loss.</title>
        <authorList>
            <person name="Novak L.V.F."/>
            <person name="Treitli S.C."/>
            <person name="Pyrih J."/>
            <person name="Halakuc P."/>
            <person name="Pipaliya S.V."/>
            <person name="Vacek V."/>
            <person name="Brzon O."/>
            <person name="Soukal P."/>
            <person name="Eme L."/>
            <person name="Dacks J.B."/>
            <person name="Karnkowska A."/>
            <person name="Elias M."/>
            <person name="Hampl V."/>
        </authorList>
    </citation>
    <scope>NUCLEOTIDE SEQUENCE [LARGE SCALE GENOMIC DNA]</scope>
    <source>
        <strain evidence="4">NAU3</strain>
        <tissue evidence="4">Gut</tissue>
    </source>
</reference>
<comment type="caution">
    <text evidence="4">The sequence shown here is derived from an EMBL/GenBank/DDBJ whole genome shotgun (WGS) entry which is preliminary data.</text>
</comment>
<keyword evidence="5" id="KW-1185">Reference proteome</keyword>
<dbReference type="EMBL" id="JARBJD010000424">
    <property type="protein sequence ID" value="KAK2942214.1"/>
    <property type="molecule type" value="Genomic_DNA"/>
</dbReference>
<feature type="transmembrane region" description="Helical" evidence="2">
    <location>
        <begin position="1792"/>
        <end position="1813"/>
    </location>
</feature>
<organism evidence="4 5">
    <name type="scientific">Blattamonas nauphoetae</name>
    <dbReference type="NCBI Taxonomy" id="2049346"/>
    <lineage>
        <taxon>Eukaryota</taxon>
        <taxon>Metamonada</taxon>
        <taxon>Preaxostyla</taxon>
        <taxon>Oxymonadida</taxon>
        <taxon>Blattamonas</taxon>
    </lineage>
</organism>
<dbReference type="SUPFAM" id="SSF51126">
    <property type="entry name" value="Pectin lyase-like"/>
    <property type="match status" value="1"/>
</dbReference>
<keyword evidence="2" id="KW-1133">Transmembrane helix</keyword>
<proteinExistence type="predicted"/>
<keyword evidence="2" id="KW-0812">Transmembrane</keyword>
<evidence type="ECO:0000313" key="4">
    <source>
        <dbReference type="EMBL" id="KAK2942214.1"/>
    </source>
</evidence>
<name>A0ABQ9WRU8_9EUKA</name>
<gene>
    <name evidence="4" type="ORF">BLNAU_22864</name>
</gene>
<dbReference type="InterPro" id="IPR011009">
    <property type="entry name" value="Kinase-like_dom_sf"/>
</dbReference>
<dbReference type="Gene3D" id="1.10.510.10">
    <property type="entry name" value="Transferase(Phosphotransferase) domain 1"/>
    <property type="match status" value="1"/>
</dbReference>
<feature type="region of interest" description="Disordered" evidence="1">
    <location>
        <begin position="86"/>
        <end position="110"/>
    </location>
</feature>
<keyword evidence="2" id="KW-0472">Membrane</keyword>
<accession>A0ABQ9WRU8</accession>
<dbReference type="PANTHER" id="PTHR23257">
    <property type="entry name" value="SERINE-THREONINE PROTEIN KINASE"/>
    <property type="match status" value="1"/>
</dbReference>
<dbReference type="Pfam" id="PF00069">
    <property type="entry name" value="Pkinase"/>
    <property type="match status" value="1"/>
</dbReference>
<dbReference type="InterPro" id="IPR000719">
    <property type="entry name" value="Prot_kinase_dom"/>
</dbReference>
<evidence type="ECO:0000256" key="2">
    <source>
        <dbReference type="SAM" id="Phobius"/>
    </source>
</evidence>
<feature type="compositionally biased region" description="Low complexity" evidence="1">
    <location>
        <begin position="1484"/>
        <end position="1494"/>
    </location>
</feature>
<dbReference type="Proteomes" id="UP001281761">
    <property type="component" value="Unassembled WGS sequence"/>
</dbReference>
<dbReference type="SUPFAM" id="SSF56112">
    <property type="entry name" value="Protein kinase-like (PK-like)"/>
    <property type="match status" value="1"/>
</dbReference>